<dbReference type="OrthoDB" id="675904at2759"/>
<keyword evidence="2" id="KW-1185">Reference proteome</keyword>
<dbReference type="Gramene" id="TraesMAC3B03G01781220.1">
    <property type="protein sequence ID" value="TraesMAC3B03G01781220.1.CDS1"/>
    <property type="gene ID" value="TraesMAC3B03G01781220"/>
</dbReference>
<dbReference type="SMR" id="A0A3B6FY32"/>
<accession>A0A3B6FY32</accession>
<dbReference type="Gramene" id="TraesCS3B03G1429100.1">
    <property type="protein sequence ID" value="TraesCS3B03G1429100.1.CDS1"/>
    <property type="gene ID" value="TraesCS3B03G1429100"/>
</dbReference>
<reference evidence="1" key="1">
    <citation type="submission" date="2018-08" db="EMBL/GenBank/DDBJ databases">
        <authorList>
            <person name="Rossello M."/>
        </authorList>
    </citation>
    <scope>NUCLEOTIDE SEQUENCE [LARGE SCALE GENOMIC DNA]</scope>
    <source>
        <strain evidence="1">cv. Chinese Spring</strain>
    </source>
</reference>
<dbReference type="AlphaFoldDB" id="A0A3B6FY32"/>
<reference evidence="1" key="2">
    <citation type="submission" date="2018-10" db="UniProtKB">
        <authorList>
            <consortium name="EnsemblPlants"/>
        </authorList>
    </citation>
    <scope>IDENTIFICATION</scope>
</reference>
<dbReference type="Proteomes" id="UP000019116">
    <property type="component" value="Chromosome 3B"/>
</dbReference>
<dbReference type="Gramene" id="TraesCS3B02G572300.1">
    <property type="protein sequence ID" value="TraesCS3B02G572300.1.cds1"/>
    <property type="gene ID" value="TraesCS3B02G572300"/>
</dbReference>
<name>A0A3B6FY32_WHEAT</name>
<dbReference type="STRING" id="4565.A0A3B6FY32"/>
<sequence>MSSTFKDALKTTDPLPLRKATAPSDILVALQLISNLAEVDMLRSYGKLILNERLFEALMQFPMKMRKTWLPLLP</sequence>
<evidence type="ECO:0000313" key="1">
    <source>
        <dbReference type="EnsemblPlants" id="TraesCS3B02G572300.1.cds1"/>
    </source>
</evidence>
<dbReference type="EnsemblPlants" id="TraesCS3B02G572300.1">
    <property type="protein sequence ID" value="TraesCS3B02G572300.1.cds1"/>
    <property type="gene ID" value="TraesCS3B02G572300"/>
</dbReference>
<dbReference type="Gramene" id="TraesLDM3B03G01778710.1">
    <property type="protein sequence ID" value="TraesLDM3B03G01778710.1.CDS1"/>
    <property type="gene ID" value="TraesLDM3B03G01778710"/>
</dbReference>
<dbReference type="Gramene" id="TraesLAC3B03G01722100.1">
    <property type="protein sequence ID" value="TraesLAC3B03G01722100.1.CDS1"/>
    <property type="gene ID" value="TraesLAC3B03G01722100"/>
</dbReference>
<protein>
    <submittedName>
        <fullName evidence="1">Uncharacterized protein</fullName>
    </submittedName>
</protein>
<proteinExistence type="predicted"/>
<dbReference type="Gramene" id="TraesSTA3B03G01770130.1">
    <property type="protein sequence ID" value="TraesSTA3B03G01770130.1.CDS1"/>
    <property type="gene ID" value="TraesSTA3B03G01770130"/>
</dbReference>
<organism evidence="1">
    <name type="scientific">Triticum aestivum</name>
    <name type="common">Wheat</name>
    <dbReference type="NCBI Taxonomy" id="4565"/>
    <lineage>
        <taxon>Eukaryota</taxon>
        <taxon>Viridiplantae</taxon>
        <taxon>Streptophyta</taxon>
        <taxon>Embryophyta</taxon>
        <taxon>Tracheophyta</taxon>
        <taxon>Spermatophyta</taxon>
        <taxon>Magnoliopsida</taxon>
        <taxon>Liliopsida</taxon>
        <taxon>Poales</taxon>
        <taxon>Poaceae</taxon>
        <taxon>BOP clade</taxon>
        <taxon>Pooideae</taxon>
        <taxon>Triticodae</taxon>
        <taxon>Triticeae</taxon>
        <taxon>Triticinae</taxon>
        <taxon>Triticum</taxon>
    </lineage>
</organism>
<evidence type="ECO:0000313" key="2">
    <source>
        <dbReference type="Proteomes" id="UP000019116"/>
    </source>
</evidence>